<dbReference type="Proteomes" id="UP000481350">
    <property type="component" value="Unassembled WGS sequence"/>
</dbReference>
<evidence type="ECO:0000313" key="2">
    <source>
        <dbReference type="EMBL" id="KAB6916423.1"/>
    </source>
</evidence>
<proteinExistence type="predicted"/>
<organism evidence="2 4">
    <name type="scientific">Bifidobacterium longum</name>
    <dbReference type="NCBI Taxonomy" id="216816"/>
    <lineage>
        <taxon>Bacteria</taxon>
        <taxon>Bacillati</taxon>
        <taxon>Actinomycetota</taxon>
        <taxon>Actinomycetes</taxon>
        <taxon>Bifidobacteriales</taxon>
        <taxon>Bifidobacteriaceae</taxon>
        <taxon>Bifidobacterium</taxon>
    </lineage>
</organism>
<evidence type="ECO:0000313" key="4">
    <source>
        <dbReference type="Proteomes" id="UP000491334"/>
    </source>
</evidence>
<comment type="caution">
    <text evidence="2">The sequence shown here is derived from an EMBL/GenBank/DDBJ whole genome shotgun (WGS) entry which is preliminary data.</text>
</comment>
<dbReference type="AlphaFoldDB" id="A0A6I1BZT2"/>
<dbReference type="EMBL" id="WDZP01000030">
    <property type="protein sequence ID" value="KAB6916423.1"/>
    <property type="molecule type" value="Genomic_DNA"/>
</dbReference>
<gene>
    <name evidence="1" type="ORF">GBJ98_10230</name>
    <name evidence="2" type="ORF">GBK06_09960</name>
</gene>
<reference evidence="3 4" key="1">
    <citation type="journal article" date="2019" name="Nat. Med.">
        <title>A library of human gut bacterial isolates paired with longitudinal multiomics data enables mechanistic microbiome research.</title>
        <authorList>
            <person name="Poyet M."/>
            <person name="Groussin M."/>
            <person name="Gibbons S.M."/>
            <person name="Avila-Pacheco J."/>
            <person name="Jiang X."/>
            <person name="Kearney S.M."/>
            <person name="Perrotta A.R."/>
            <person name="Berdy B."/>
            <person name="Zhao S."/>
            <person name="Lieberman T.D."/>
            <person name="Swanson P.K."/>
            <person name="Smith M."/>
            <person name="Roesemann S."/>
            <person name="Alexander J.E."/>
            <person name="Rich S.A."/>
            <person name="Livny J."/>
            <person name="Vlamakis H."/>
            <person name="Clish C."/>
            <person name="Bullock K."/>
            <person name="Deik A."/>
            <person name="Scott J."/>
            <person name="Pierce K.A."/>
            <person name="Xavier R.J."/>
            <person name="Alm E.J."/>
        </authorList>
    </citation>
    <scope>NUCLEOTIDE SEQUENCE [LARGE SCALE GENOMIC DNA]</scope>
    <source>
        <strain evidence="1 3">BIOML-A283</strain>
        <strain evidence="2 4">BIOML-A284</strain>
    </source>
</reference>
<name>A0A6I1BZT2_BIFLN</name>
<evidence type="ECO:0000313" key="1">
    <source>
        <dbReference type="EMBL" id="KAB6910727.1"/>
    </source>
</evidence>
<accession>A0A6I1BZT2</accession>
<sequence length="209" mass="23337">MSSEKPFWEGKTCGELEGLRVKITWNNGDTMTSTLDMVGNVAHCVSLSPAIRSSSTFVPYSGIESIELVDESISVPDDPEYERIDDIHDVCTGDIFVATNGNRFSVVAVDDDDETDCTLAVMVQAEIPDFHDWMFNSNFAYALRRKPKLPNHDGLWLDKDDNTWTMRDGSVQITCIGADDWCFTRAWFSPDSVQVLNAAPFRPAKVVEA</sequence>
<dbReference type="Proteomes" id="UP000491334">
    <property type="component" value="Unassembled WGS sequence"/>
</dbReference>
<evidence type="ECO:0000313" key="3">
    <source>
        <dbReference type="Proteomes" id="UP000481350"/>
    </source>
</evidence>
<protein>
    <submittedName>
        <fullName evidence="2">Uncharacterized protein</fullName>
    </submittedName>
</protein>
<dbReference type="EMBL" id="WDZO01000034">
    <property type="protein sequence ID" value="KAB6910727.1"/>
    <property type="molecule type" value="Genomic_DNA"/>
</dbReference>